<dbReference type="SUPFAM" id="SSF50729">
    <property type="entry name" value="PH domain-like"/>
    <property type="match status" value="1"/>
</dbReference>
<dbReference type="Pfam" id="PF00568">
    <property type="entry name" value="WH1"/>
    <property type="match status" value="1"/>
</dbReference>
<evidence type="ECO:0000313" key="2">
    <source>
        <dbReference type="EMBL" id="JAP53669.1"/>
    </source>
</evidence>
<gene>
    <name evidence="2" type="primary">WASP</name>
    <name evidence="2" type="ORF">TR112425</name>
</gene>
<protein>
    <submittedName>
        <fullName evidence="2">Wiskott-Aldrich syndrome protein homolog</fullName>
    </submittedName>
</protein>
<dbReference type="PROSITE" id="PS50229">
    <property type="entry name" value="WH1"/>
    <property type="match status" value="1"/>
</dbReference>
<reference evidence="2" key="1">
    <citation type="submission" date="2016-01" db="EMBL/GenBank/DDBJ databases">
        <title>Reference transcriptome for the parasite Schistocephalus solidus: insights into the molecular evolution of parasitism.</title>
        <authorList>
            <person name="Hebert F.O."/>
            <person name="Grambauer S."/>
            <person name="Barber I."/>
            <person name="Landry C.R."/>
            <person name="Aubin-Horth N."/>
        </authorList>
    </citation>
    <scope>NUCLEOTIDE SEQUENCE</scope>
</reference>
<sequence length="253" mass="28779">MANNSVNLTKDENHQLQILVGETGALRAVAVVQMYEADSRGQWNYFKTGVVTVEDSKTGEYVRICLYDLNAVAKVWQQNLFKEMTYLSNIPQFHYFYGENSAVGLGFTDVAEADTFRNAIYYYVRGRGNPDTLRRHKSVSVGKKAKNLLRKTHTMLHSRNSSAVAVQVSYDRQSWKHNQHIGYINGQLQVQANDEETANRLLKFLGGRVTVKNKEEMQAVVEFIQTVGIDKVRSTMRVPHQITACQSVLLRMP</sequence>
<name>A0A0X3PPP9_SCHSO</name>
<organism evidence="2">
    <name type="scientific">Schistocephalus solidus</name>
    <name type="common">Tapeworm</name>
    <dbReference type="NCBI Taxonomy" id="70667"/>
    <lineage>
        <taxon>Eukaryota</taxon>
        <taxon>Metazoa</taxon>
        <taxon>Spiralia</taxon>
        <taxon>Lophotrochozoa</taxon>
        <taxon>Platyhelminthes</taxon>
        <taxon>Cestoda</taxon>
        <taxon>Eucestoda</taxon>
        <taxon>Diphyllobothriidea</taxon>
        <taxon>Diphyllobothriidae</taxon>
        <taxon>Schistocephalus</taxon>
    </lineage>
</organism>
<proteinExistence type="predicted"/>
<dbReference type="Gene3D" id="2.30.29.30">
    <property type="entry name" value="Pleckstrin-homology domain (PH domain)/Phosphotyrosine-binding domain (PTB)"/>
    <property type="match status" value="1"/>
</dbReference>
<evidence type="ECO:0000259" key="1">
    <source>
        <dbReference type="PROSITE" id="PS50229"/>
    </source>
</evidence>
<feature type="domain" description="WH1" evidence="1">
    <location>
        <begin position="19"/>
        <end position="127"/>
    </location>
</feature>
<dbReference type="AlphaFoldDB" id="A0A0X3PPP9"/>
<accession>A0A0X3PPP9</accession>
<dbReference type="EMBL" id="GEEE01009556">
    <property type="protein sequence ID" value="JAP53669.1"/>
    <property type="molecule type" value="Transcribed_RNA"/>
</dbReference>
<dbReference type="InterPro" id="IPR011993">
    <property type="entry name" value="PH-like_dom_sf"/>
</dbReference>
<dbReference type="InterPro" id="IPR000697">
    <property type="entry name" value="WH1/EVH1_dom"/>
</dbReference>
<dbReference type="SMART" id="SM00461">
    <property type="entry name" value="WH1"/>
    <property type="match status" value="1"/>
</dbReference>